<accession>A0AAV2QH83</accession>
<dbReference type="AlphaFoldDB" id="A0AAV2QH83"/>
<dbReference type="SUPFAM" id="SSF49785">
    <property type="entry name" value="Galactose-binding domain-like"/>
    <property type="match status" value="1"/>
</dbReference>
<comment type="caution">
    <text evidence="1">The sequence shown here is derived from an EMBL/GenBank/DDBJ whole genome shotgun (WGS) entry which is preliminary data.</text>
</comment>
<dbReference type="InterPro" id="IPR008979">
    <property type="entry name" value="Galactose-bd-like_sf"/>
</dbReference>
<proteinExistence type="predicted"/>
<feature type="non-terminal residue" evidence="1">
    <location>
        <position position="1"/>
    </location>
</feature>
<reference evidence="1 2" key="1">
    <citation type="submission" date="2024-05" db="EMBL/GenBank/DDBJ databases">
        <authorList>
            <person name="Wallberg A."/>
        </authorList>
    </citation>
    <scope>NUCLEOTIDE SEQUENCE [LARGE SCALE GENOMIC DNA]</scope>
</reference>
<protein>
    <submittedName>
        <fullName evidence="1">Uncharacterized protein</fullName>
    </submittedName>
</protein>
<feature type="non-terminal residue" evidence="1">
    <location>
        <position position="159"/>
    </location>
</feature>
<evidence type="ECO:0000313" key="2">
    <source>
        <dbReference type="Proteomes" id="UP001497623"/>
    </source>
</evidence>
<keyword evidence="2" id="KW-1185">Reference proteome</keyword>
<evidence type="ECO:0000313" key="1">
    <source>
        <dbReference type="EMBL" id="CAL4086260.1"/>
    </source>
</evidence>
<gene>
    <name evidence="1" type="ORF">MNOR_LOCUS12954</name>
</gene>
<name>A0AAV2QH83_MEGNR</name>
<sequence length="159" mass="17196">VALTEAQEGCTLGEVAFPPSIGIGKSYFCALQCGALDHCTGYCQTSSGCKLLQALFSQKQVVSGNIGTKCYMEDWGEDLADGKTVVISSDYSLHDASYRHKEALTNHGDCPTASTPAPFFTVWTSNQWISVDLGQEFLVTSVVIGCHSNIGYYENHQLL</sequence>
<organism evidence="1 2">
    <name type="scientific">Meganyctiphanes norvegica</name>
    <name type="common">Northern krill</name>
    <name type="synonym">Thysanopoda norvegica</name>
    <dbReference type="NCBI Taxonomy" id="48144"/>
    <lineage>
        <taxon>Eukaryota</taxon>
        <taxon>Metazoa</taxon>
        <taxon>Ecdysozoa</taxon>
        <taxon>Arthropoda</taxon>
        <taxon>Crustacea</taxon>
        <taxon>Multicrustacea</taxon>
        <taxon>Malacostraca</taxon>
        <taxon>Eumalacostraca</taxon>
        <taxon>Eucarida</taxon>
        <taxon>Euphausiacea</taxon>
        <taxon>Euphausiidae</taxon>
        <taxon>Meganyctiphanes</taxon>
    </lineage>
</organism>
<dbReference type="Proteomes" id="UP001497623">
    <property type="component" value="Unassembled WGS sequence"/>
</dbReference>
<dbReference type="EMBL" id="CAXKWB010007253">
    <property type="protein sequence ID" value="CAL4086260.1"/>
    <property type="molecule type" value="Genomic_DNA"/>
</dbReference>